<dbReference type="EMBL" id="BK032872">
    <property type="protein sequence ID" value="DAF65044.1"/>
    <property type="molecule type" value="Genomic_DNA"/>
</dbReference>
<proteinExistence type="predicted"/>
<accession>A0A8S5TPI7</accession>
<sequence>MDRGWTEASGQSGQKSVHLAEKSGVISVRYKAIFWPLSTLSSTGNSGIFLSS</sequence>
<reference evidence="1" key="1">
    <citation type="journal article" date="2021" name="Proc. Natl. Acad. Sci. U.S.A.">
        <title>A Catalog of Tens of Thousands of Viruses from Human Metagenomes Reveals Hidden Associations with Chronic Diseases.</title>
        <authorList>
            <person name="Tisza M.J."/>
            <person name="Buck C.B."/>
        </authorList>
    </citation>
    <scope>NUCLEOTIDE SEQUENCE</scope>
    <source>
        <strain evidence="1">Ct2iq11</strain>
    </source>
</reference>
<evidence type="ECO:0000313" key="1">
    <source>
        <dbReference type="EMBL" id="DAF65044.1"/>
    </source>
</evidence>
<name>A0A8S5TPI7_9CAUD</name>
<organism evidence="1">
    <name type="scientific">Podoviridae sp. ct2iq11</name>
    <dbReference type="NCBI Taxonomy" id="2827720"/>
    <lineage>
        <taxon>Viruses</taxon>
        <taxon>Duplodnaviria</taxon>
        <taxon>Heunggongvirae</taxon>
        <taxon>Uroviricota</taxon>
        <taxon>Caudoviricetes</taxon>
    </lineage>
</organism>
<protein>
    <submittedName>
        <fullName evidence="1">Uncharacterized protein</fullName>
    </submittedName>
</protein>